<comment type="subcellular location">
    <subcellularLocation>
        <location evidence="1">Membrane</location>
    </subcellularLocation>
</comment>
<dbReference type="InterPro" id="IPR023298">
    <property type="entry name" value="ATPase_P-typ_TM_dom_sf"/>
</dbReference>
<proteinExistence type="predicted"/>
<dbReference type="SUPFAM" id="SSF56784">
    <property type="entry name" value="HAD-like"/>
    <property type="match status" value="1"/>
</dbReference>
<dbReference type="InterPro" id="IPR036412">
    <property type="entry name" value="HAD-like_sf"/>
</dbReference>
<sequence>MEVASRKQKLVDLGAAAIADHQNLQRQSMNTWRMLRSSARALPQIVALLGVSACVMLASGLVALYANNDSPPSQSRSYAVDAFVVVTLVVIVLAANTAVLRRESILAKRELGARLEAVLNSISSCQDSILSDIGASSTAANIASVSLARIQTSNNSSILLPFNLLLEGDIILLHCGEKTPARVQSCFPDTLQPIPASHARYAVLEKGQMLKPSAFVNSPSSIPAHEIFHFKLLETPLLDTLNSMLYSRRPDSVIYHQLHVITTTLTQSVIWSIFAASLVINVFRYAFLSNTGVRRIDEALILLSNAQFYSALLPLLPFSLPIICLIARAYGNAQIICLHEAIQASTEDFKDEENIDDFDAAPPPTKEVETDYKALWRVFKSQLFTPHPVTASATANGRDAGVAVAGTPGGSPPPLLPLSRTTNLVESLATATVICSIDREGTVSMPFPTIDSLFFMSDQAGIGATVANSAAAAAGSSSGAPGSSSASATPGLSVLASAGEASGSNSLSTSTPFANVTPIVNNAEAVVLDLKEEPFARSGVRFEDKEWKSYMDSLKPLGLSFLLGTLHNGNSKAGLVPDTMRVDTGAGQLRRPRFRTENHRRPVSHRPNSEDLSHPVESLGCPVKPARQTCLCRVSREIGFSDTAVDQFSHRTSINWVNPSVDPSYPLPLNDYHFEVPSSRSLLFSNSSPGAGQPVSFQLFSEGNVDLIVQSCADYWCGSGLEMMTETAERKIFEFYQNAVHSDMQVIAYSYRPVADAVARRLSSHSYIFNAPLHSSAIKNETPIISEKASTDTTEVPTLRRRKPQRSNMTASVIDSPVFTENMLESTADTTYIREVLKCQTFLGLAALFYEPKPNISNVIEDLKLAGIRFVYFSEAPERESKAYSERLGLEIDWNSCILLSPAVDGTSSGYLELHDMKAQLPRGVDKVRAHIENVDDVPLRVSLFAEASPPNILEMIRIFQEYGEVVVCLGSSLNEVNAESFATADLAVAVDPFLAMKGATVASAATGGNGNGIGGGGGAGLGVGSGGVSPLVLGAGITTAPCALRFNFDTSVYSLTQLIREARTLVMNAQQSAAFLFTPHDSDAMKLMPVKNSDHMKDKWRSAQYYVTRFAMTSCGTVLIFVLALWHFLNVSREPGNPPPDAAMLFGKFGMVSWLRLDPTEAAVLLYAQHIALFYFVISIVVASATFLSRTRNVLELPPWKNQVWIVLALLTLLAQTVFSAISLAGGPLSLVGIPWYIIFVTLFCGVVLNVPIQEVVKRYDKMHWVRSQKLAQLQFNTKLGMHSPL</sequence>
<name>A0A507FP28_9FUNG</name>
<dbReference type="GO" id="GO:0016020">
    <property type="term" value="C:membrane"/>
    <property type="evidence" value="ECO:0007669"/>
    <property type="project" value="UniProtKB-SubCell"/>
</dbReference>
<dbReference type="OrthoDB" id="5568754at2759"/>
<dbReference type="PANTHER" id="PTHR13219">
    <property type="entry name" value="TRANSMEMBRANE PROTEIN 94"/>
    <property type="match status" value="1"/>
</dbReference>
<dbReference type="InterPro" id="IPR039720">
    <property type="entry name" value="TMEM94"/>
</dbReference>
<evidence type="ECO:0000256" key="3">
    <source>
        <dbReference type="ARBA" id="ARBA00022989"/>
    </source>
</evidence>
<dbReference type="SUPFAM" id="SSF81665">
    <property type="entry name" value="Calcium ATPase, transmembrane domain M"/>
    <property type="match status" value="1"/>
</dbReference>
<dbReference type="Gene3D" id="3.40.50.1000">
    <property type="entry name" value="HAD superfamily/HAD-like"/>
    <property type="match status" value="1"/>
</dbReference>
<comment type="caution">
    <text evidence="7">The sequence shown here is derived from an EMBL/GenBank/DDBJ whole genome shotgun (WGS) entry which is preliminary data.</text>
</comment>
<protein>
    <submittedName>
        <fullName evidence="7">Uncharacterized protein</fullName>
    </submittedName>
</protein>
<keyword evidence="4 6" id="KW-0472">Membrane</keyword>
<keyword evidence="8" id="KW-1185">Reference proteome</keyword>
<dbReference type="EMBL" id="QEAP01000026">
    <property type="protein sequence ID" value="TPX77218.1"/>
    <property type="molecule type" value="Genomic_DNA"/>
</dbReference>
<evidence type="ECO:0000256" key="6">
    <source>
        <dbReference type="SAM" id="Phobius"/>
    </source>
</evidence>
<accession>A0A507FP28</accession>
<dbReference type="InterPro" id="IPR023214">
    <property type="entry name" value="HAD_sf"/>
</dbReference>
<feature type="transmembrane region" description="Helical" evidence="6">
    <location>
        <begin position="1107"/>
        <end position="1130"/>
    </location>
</feature>
<feature type="transmembrane region" description="Helical" evidence="6">
    <location>
        <begin position="1165"/>
        <end position="1184"/>
    </location>
</feature>
<feature type="transmembrane region" description="Helical" evidence="6">
    <location>
        <begin position="1205"/>
        <end position="1223"/>
    </location>
</feature>
<evidence type="ECO:0000313" key="8">
    <source>
        <dbReference type="Proteomes" id="UP000320333"/>
    </source>
</evidence>
<evidence type="ECO:0000313" key="7">
    <source>
        <dbReference type="EMBL" id="TPX77218.1"/>
    </source>
</evidence>
<feature type="transmembrane region" description="Helical" evidence="6">
    <location>
        <begin position="269"/>
        <end position="288"/>
    </location>
</feature>
<keyword evidence="2 6" id="KW-0812">Transmembrane</keyword>
<feature type="transmembrane region" description="Helical" evidence="6">
    <location>
        <begin position="1235"/>
        <end position="1254"/>
    </location>
</feature>
<evidence type="ECO:0000256" key="2">
    <source>
        <dbReference type="ARBA" id="ARBA00022692"/>
    </source>
</evidence>
<feature type="transmembrane region" description="Helical" evidence="6">
    <location>
        <begin position="41"/>
        <end position="66"/>
    </location>
</feature>
<feature type="transmembrane region" description="Helical" evidence="6">
    <location>
        <begin position="308"/>
        <end position="330"/>
    </location>
</feature>
<organism evidence="7 8">
    <name type="scientific">Chytriomyces confervae</name>
    <dbReference type="NCBI Taxonomy" id="246404"/>
    <lineage>
        <taxon>Eukaryota</taxon>
        <taxon>Fungi</taxon>
        <taxon>Fungi incertae sedis</taxon>
        <taxon>Chytridiomycota</taxon>
        <taxon>Chytridiomycota incertae sedis</taxon>
        <taxon>Chytridiomycetes</taxon>
        <taxon>Chytridiales</taxon>
        <taxon>Chytriomycetaceae</taxon>
        <taxon>Chytriomyces</taxon>
    </lineage>
</organism>
<evidence type="ECO:0000256" key="4">
    <source>
        <dbReference type="ARBA" id="ARBA00023136"/>
    </source>
</evidence>
<reference evidence="7 8" key="1">
    <citation type="journal article" date="2019" name="Sci. Rep.">
        <title>Comparative genomics of chytrid fungi reveal insights into the obligate biotrophic and pathogenic lifestyle of Synchytrium endobioticum.</title>
        <authorList>
            <person name="van de Vossenberg B.T.L.H."/>
            <person name="Warris S."/>
            <person name="Nguyen H.D.T."/>
            <person name="van Gent-Pelzer M.P.E."/>
            <person name="Joly D.L."/>
            <person name="van de Geest H.C."/>
            <person name="Bonants P.J.M."/>
            <person name="Smith D.S."/>
            <person name="Levesque C.A."/>
            <person name="van der Lee T.A.J."/>
        </authorList>
    </citation>
    <scope>NUCLEOTIDE SEQUENCE [LARGE SCALE GENOMIC DNA]</scope>
    <source>
        <strain evidence="7 8">CBS 675.73</strain>
    </source>
</reference>
<evidence type="ECO:0000256" key="1">
    <source>
        <dbReference type="ARBA" id="ARBA00004370"/>
    </source>
</evidence>
<gene>
    <name evidence="7" type="ORF">CcCBS67573_g01539</name>
</gene>
<dbReference type="Proteomes" id="UP000320333">
    <property type="component" value="Unassembled WGS sequence"/>
</dbReference>
<feature type="transmembrane region" description="Helical" evidence="6">
    <location>
        <begin position="78"/>
        <end position="100"/>
    </location>
</feature>
<feature type="region of interest" description="Disordered" evidence="5">
    <location>
        <begin position="596"/>
        <end position="616"/>
    </location>
</feature>
<evidence type="ECO:0000256" key="5">
    <source>
        <dbReference type="SAM" id="MobiDB-lite"/>
    </source>
</evidence>
<dbReference type="PANTHER" id="PTHR13219:SF6">
    <property type="entry name" value="TRANSMEMBRANE PROTEIN 94"/>
    <property type="match status" value="1"/>
</dbReference>
<keyword evidence="3 6" id="KW-1133">Transmembrane helix</keyword>
<dbReference type="Gene3D" id="1.20.1110.10">
    <property type="entry name" value="Calcium-transporting ATPase, transmembrane domain"/>
    <property type="match status" value="1"/>
</dbReference>